<dbReference type="InterPro" id="IPR058625">
    <property type="entry name" value="MdtA-like_BSH"/>
</dbReference>
<dbReference type="Proteomes" id="UP000676565">
    <property type="component" value="Unassembled WGS sequence"/>
</dbReference>
<dbReference type="PANTHER" id="PTHR30158">
    <property type="entry name" value="ACRA/E-RELATED COMPONENT OF DRUG EFFLUX TRANSPORTER"/>
    <property type="match status" value="1"/>
</dbReference>
<evidence type="ECO:0000259" key="4">
    <source>
        <dbReference type="Pfam" id="PF25917"/>
    </source>
</evidence>
<organism evidence="7 8">
    <name type="scientific">Gemmata palustris</name>
    <dbReference type="NCBI Taxonomy" id="2822762"/>
    <lineage>
        <taxon>Bacteria</taxon>
        <taxon>Pseudomonadati</taxon>
        <taxon>Planctomycetota</taxon>
        <taxon>Planctomycetia</taxon>
        <taxon>Gemmatales</taxon>
        <taxon>Gemmataceae</taxon>
        <taxon>Gemmata</taxon>
    </lineage>
</organism>
<evidence type="ECO:0000259" key="3">
    <source>
        <dbReference type="Pfam" id="PF25876"/>
    </source>
</evidence>
<evidence type="ECO:0000259" key="6">
    <source>
        <dbReference type="Pfam" id="PF25967"/>
    </source>
</evidence>
<feature type="domain" description="Multidrug resistance protein MdtA-like barrel-sandwich hybrid" evidence="4">
    <location>
        <begin position="59"/>
        <end position="200"/>
    </location>
</feature>
<sequence length="382" mass="39433">MRDAFRSAILLGFAALSGCAKLPHGKGEQPPAPVTVATAGKKTVPIRVRTIGTVKVVSTVAIRARVGGPLTGVFFKEGDSVKENQKLFTIDPAPYEAAVRQAETNMAKSTALLNGAELDLARAEKSRKSGVGSDVDYDSALTAASSARAAVEADRAAINTAKLQASFTTITSPLDGRVGELLVNRGNLVDANGVSPLVVINQISPIYVAFTLPEQQLPVVTEARKKGPLRVEADLRSGGALAVGELAFIDNTTDPLTGTIQFKAAFENADQKLWPGLFVDVVLTLGDRADSVVVPSAALQSGQKGLYVYVVTPDNKAEMKPVVVAFEVGGEAVIASGLSGGEAVVVEGQLRLAPGARVDPKPAPGLAGAAPAVPALVIEGAK</sequence>
<gene>
    <name evidence="7" type="ORF">J8F10_05700</name>
</gene>
<dbReference type="PROSITE" id="PS51257">
    <property type="entry name" value="PROKAR_LIPOPROTEIN"/>
    <property type="match status" value="1"/>
</dbReference>
<evidence type="ECO:0000313" key="8">
    <source>
        <dbReference type="Proteomes" id="UP000676565"/>
    </source>
</evidence>
<feature type="domain" description="Multidrug resistance protein MdtA-like C-terminal permuted SH3" evidence="6">
    <location>
        <begin position="291"/>
        <end position="348"/>
    </location>
</feature>
<proteinExistence type="inferred from homology"/>
<comment type="similarity">
    <text evidence="2">Belongs to the membrane fusion protein (MFP) (TC 8.A.1) family.</text>
</comment>
<protein>
    <submittedName>
        <fullName evidence="7">Efflux RND transporter periplasmic adaptor subunit</fullName>
    </submittedName>
</protein>
<dbReference type="Pfam" id="PF25967">
    <property type="entry name" value="RND-MFP_C"/>
    <property type="match status" value="1"/>
</dbReference>
<comment type="subcellular location">
    <subcellularLocation>
        <location evidence="1">Cell envelope</location>
    </subcellularLocation>
</comment>
<dbReference type="InterPro" id="IPR058627">
    <property type="entry name" value="MdtA-like_C"/>
</dbReference>
<dbReference type="Gene3D" id="2.40.30.170">
    <property type="match status" value="1"/>
</dbReference>
<dbReference type="PANTHER" id="PTHR30158:SF24">
    <property type="entry name" value="HLYD FAMILY SECRETION PROTEIN"/>
    <property type="match status" value="1"/>
</dbReference>
<evidence type="ECO:0000256" key="2">
    <source>
        <dbReference type="ARBA" id="ARBA00009477"/>
    </source>
</evidence>
<dbReference type="RefSeq" id="WP_210652889.1">
    <property type="nucleotide sequence ID" value="NZ_JAGKQQ010000001.1"/>
</dbReference>
<reference evidence="7 8" key="1">
    <citation type="submission" date="2021-04" db="EMBL/GenBank/DDBJ databases">
        <authorList>
            <person name="Ivanova A."/>
        </authorList>
    </citation>
    <scope>NUCLEOTIDE SEQUENCE [LARGE SCALE GENOMIC DNA]</scope>
    <source>
        <strain evidence="7 8">G18</strain>
    </source>
</reference>
<name>A0ABS5BM59_9BACT</name>
<dbReference type="Gene3D" id="2.40.420.20">
    <property type="match status" value="1"/>
</dbReference>
<accession>A0ABS5BM59</accession>
<feature type="domain" description="Multidrug resistance protein MdtA-like beta-barrel" evidence="5">
    <location>
        <begin position="205"/>
        <end position="286"/>
    </location>
</feature>
<dbReference type="Pfam" id="PF25876">
    <property type="entry name" value="HH_MFP_RND"/>
    <property type="match status" value="1"/>
</dbReference>
<dbReference type="Gene3D" id="2.40.50.100">
    <property type="match status" value="1"/>
</dbReference>
<dbReference type="NCBIfam" id="TIGR01730">
    <property type="entry name" value="RND_mfp"/>
    <property type="match status" value="1"/>
</dbReference>
<dbReference type="Pfam" id="PF25917">
    <property type="entry name" value="BSH_RND"/>
    <property type="match status" value="1"/>
</dbReference>
<evidence type="ECO:0000313" key="7">
    <source>
        <dbReference type="EMBL" id="MBP3954776.1"/>
    </source>
</evidence>
<feature type="domain" description="Multidrug resistance protein MdtA-like alpha-helical hairpin" evidence="3">
    <location>
        <begin position="100"/>
        <end position="168"/>
    </location>
</feature>
<keyword evidence="8" id="KW-1185">Reference proteome</keyword>
<dbReference type="InterPro" id="IPR058626">
    <property type="entry name" value="MdtA-like_b-barrel"/>
</dbReference>
<evidence type="ECO:0000259" key="5">
    <source>
        <dbReference type="Pfam" id="PF25944"/>
    </source>
</evidence>
<comment type="caution">
    <text evidence="7">The sequence shown here is derived from an EMBL/GenBank/DDBJ whole genome shotgun (WGS) entry which is preliminary data.</text>
</comment>
<evidence type="ECO:0000256" key="1">
    <source>
        <dbReference type="ARBA" id="ARBA00004196"/>
    </source>
</evidence>
<dbReference type="InterPro" id="IPR058624">
    <property type="entry name" value="MdtA-like_HH"/>
</dbReference>
<dbReference type="InterPro" id="IPR006143">
    <property type="entry name" value="RND_pump_MFP"/>
</dbReference>
<dbReference type="SUPFAM" id="SSF111369">
    <property type="entry name" value="HlyD-like secretion proteins"/>
    <property type="match status" value="1"/>
</dbReference>
<dbReference type="EMBL" id="JAGKQQ010000001">
    <property type="protein sequence ID" value="MBP3954776.1"/>
    <property type="molecule type" value="Genomic_DNA"/>
</dbReference>
<dbReference type="Gene3D" id="1.10.287.470">
    <property type="entry name" value="Helix hairpin bin"/>
    <property type="match status" value="1"/>
</dbReference>
<dbReference type="Pfam" id="PF25944">
    <property type="entry name" value="Beta-barrel_RND"/>
    <property type="match status" value="1"/>
</dbReference>